<evidence type="ECO:0000256" key="4">
    <source>
        <dbReference type="ARBA" id="ARBA00023002"/>
    </source>
</evidence>
<dbReference type="Proteomes" id="UP000501379">
    <property type="component" value="Chromosome"/>
</dbReference>
<evidence type="ECO:0000256" key="5">
    <source>
        <dbReference type="ARBA" id="ARBA00023098"/>
    </source>
</evidence>
<dbReference type="GO" id="GO:0050479">
    <property type="term" value="F:glyceryl-ether monooxygenase activity"/>
    <property type="evidence" value="ECO:0007669"/>
    <property type="project" value="TreeGrafter"/>
</dbReference>
<keyword evidence="5" id="KW-0443">Lipid metabolism</keyword>
<dbReference type="KEGG" id="pcam:HNE05_12400"/>
<comment type="subcellular location">
    <subcellularLocation>
        <location evidence="1">Endomembrane system</location>
        <topology evidence="1">Multi-pass membrane protein</topology>
    </subcellularLocation>
</comment>
<evidence type="ECO:0000256" key="3">
    <source>
        <dbReference type="ARBA" id="ARBA00022989"/>
    </source>
</evidence>
<reference evidence="9" key="1">
    <citation type="submission" date="2020-07" db="EMBL/GenBank/DDBJ databases">
        <title>Nitrate ammonifying Pseudomonas campi sp. nov. isolated from German agricultural grassland.</title>
        <authorList>
            <person name="Timsy T."/>
            <person name="Ulrich A."/>
            <person name="Spanner T."/>
            <person name="Foesel B."/>
            <person name="Kolb S."/>
            <person name="Horn M.A."/>
            <person name="Behrendt U."/>
        </authorList>
    </citation>
    <scope>NUCLEOTIDE SEQUENCE</scope>
    <source>
        <strain evidence="9">S1-A32-2</strain>
    </source>
</reference>
<dbReference type="GO" id="GO:0008610">
    <property type="term" value="P:lipid biosynthetic process"/>
    <property type="evidence" value="ECO:0007669"/>
    <property type="project" value="InterPro"/>
</dbReference>
<dbReference type="InterPro" id="IPR006694">
    <property type="entry name" value="Fatty_acid_hydroxylase"/>
</dbReference>
<proteinExistence type="predicted"/>
<dbReference type="GO" id="GO:0016020">
    <property type="term" value="C:membrane"/>
    <property type="evidence" value="ECO:0007669"/>
    <property type="project" value="GOC"/>
</dbReference>
<keyword evidence="4" id="KW-0560">Oxidoreductase</keyword>
<organism evidence="9 10">
    <name type="scientific">Aquipseudomonas campi</name>
    <dbReference type="NCBI Taxonomy" id="2731681"/>
    <lineage>
        <taxon>Bacteria</taxon>
        <taxon>Pseudomonadati</taxon>
        <taxon>Pseudomonadota</taxon>
        <taxon>Gammaproteobacteria</taxon>
        <taxon>Pseudomonadales</taxon>
        <taxon>Pseudomonadaceae</taxon>
        <taxon>Aquipseudomonas</taxon>
    </lineage>
</organism>
<dbReference type="GO" id="GO:0005506">
    <property type="term" value="F:iron ion binding"/>
    <property type="evidence" value="ECO:0007669"/>
    <property type="project" value="InterPro"/>
</dbReference>
<name>A0A6M8FD58_9GAMM</name>
<dbReference type="GO" id="GO:0012505">
    <property type="term" value="C:endomembrane system"/>
    <property type="evidence" value="ECO:0007669"/>
    <property type="project" value="UniProtKB-SubCell"/>
</dbReference>
<evidence type="ECO:0000256" key="1">
    <source>
        <dbReference type="ARBA" id="ARBA00004127"/>
    </source>
</evidence>
<dbReference type="Pfam" id="PF04116">
    <property type="entry name" value="FA_hydroxylase"/>
    <property type="match status" value="1"/>
</dbReference>
<feature type="transmembrane region" description="Helical" evidence="7">
    <location>
        <begin position="34"/>
        <end position="61"/>
    </location>
</feature>
<dbReference type="InterPro" id="IPR051689">
    <property type="entry name" value="Sterol_desaturase/TMEM195"/>
</dbReference>
<keyword evidence="3 7" id="KW-1133">Transmembrane helix</keyword>
<evidence type="ECO:0000256" key="7">
    <source>
        <dbReference type="SAM" id="Phobius"/>
    </source>
</evidence>
<sequence>MEIGLSVFMLLLLLDFFAGEFRKPHALSMNELGVNLISMAIAFTIRAVPFAAIMFVLVHGLPELQGMLAESNVGLVFLLVLLLDDYGNYWLHRSAHKVPWLWRLHKPHHIPTQMNVLMGVRENLFYYFLLPVNIMAPLLVFMGAEEAGALMLALKLTVVYLQHASYRWDLWLRRSWLGGVLLDGLENLFALQDFHHVHHGIGRYGNASSNYGNVLNIWDDLHGTNSGHPRRPQDAYGLPVGVKVESWPVQLFWPLVREKQTQRAAAPALTPSSAAELAEARAVIYTADGVAVAVR</sequence>
<evidence type="ECO:0000256" key="6">
    <source>
        <dbReference type="ARBA" id="ARBA00023136"/>
    </source>
</evidence>
<keyword evidence="6 7" id="KW-0472">Membrane</keyword>
<keyword evidence="2 7" id="KW-0812">Transmembrane</keyword>
<protein>
    <submittedName>
        <fullName evidence="9">Sterol desaturase family protein</fullName>
    </submittedName>
</protein>
<evidence type="ECO:0000313" key="9">
    <source>
        <dbReference type="EMBL" id="QKE64113.1"/>
    </source>
</evidence>
<keyword evidence="10" id="KW-1185">Reference proteome</keyword>
<dbReference type="PANTHER" id="PTHR21624:SF1">
    <property type="entry name" value="ALKYLGLYCEROL MONOOXYGENASE"/>
    <property type="match status" value="1"/>
</dbReference>
<dbReference type="GO" id="GO:0006643">
    <property type="term" value="P:membrane lipid metabolic process"/>
    <property type="evidence" value="ECO:0007669"/>
    <property type="project" value="TreeGrafter"/>
</dbReference>
<dbReference type="AlphaFoldDB" id="A0A6M8FD58"/>
<evidence type="ECO:0000313" key="10">
    <source>
        <dbReference type="Proteomes" id="UP000501379"/>
    </source>
</evidence>
<evidence type="ECO:0000259" key="8">
    <source>
        <dbReference type="Pfam" id="PF04116"/>
    </source>
</evidence>
<gene>
    <name evidence="9" type="ORF">HNE05_12400</name>
</gene>
<feature type="domain" description="Fatty acid hydroxylase" evidence="8">
    <location>
        <begin position="77"/>
        <end position="224"/>
    </location>
</feature>
<dbReference type="PANTHER" id="PTHR21624">
    <property type="entry name" value="STEROL DESATURASE-RELATED PROTEIN"/>
    <property type="match status" value="1"/>
</dbReference>
<accession>A0A6M8FD58</accession>
<feature type="transmembrane region" description="Helical" evidence="7">
    <location>
        <begin position="124"/>
        <end position="144"/>
    </location>
</feature>
<dbReference type="EMBL" id="CP053697">
    <property type="protein sequence ID" value="QKE64113.1"/>
    <property type="molecule type" value="Genomic_DNA"/>
</dbReference>
<dbReference type="RefSeq" id="WP_173208732.1">
    <property type="nucleotide sequence ID" value="NZ_CP053697.2"/>
</dbReference>
<evidence type="ECO:0000256" key="2">
    <source>
        <dbReference type="ARBA" id="ARBA00022692"/>
    </source>
</evidence>